<dbReference type="GO" id="GO:0008417">
    <property type="term" value="F:fucosyltransferase activity"/>
    <property type="evidence" value="ECO:0007669"/>
    <property type="project" value="UniProtKB-ARBA"/>
</dbReference>
<keyword evidence="8" id="KW-1133">Transmembrane helix</keyword>
<evidence type="ECO:0000256" key="2">
    <source>
        <dbReference type="ARBA" id="ARBA00004922"/>
    </source>
</evidence>
<dbReference type="InterPro" id="IPR001503">
    <property type="entry name" value="Glyco_trans_10"/>
</dbReference>
<keyword evidence="4 12" id="KW-0328">Glycosyltransferase</keyword>
<evidence type="ECO:0000256" key="11">
    <source>
        <dbReference type="ARBA" id="ARBA00023180"/>
    </source>
</evidence>
<evidence type="ECO:0000256" key="1">
    <source>
        <dbReference type="ARBA" id="ARBA00004323"/>
    </source>
</evidence>
<keyword evidence="10" id="KW-0472">Membrane</keyword>
<dbReference type="Proteomes" id="UP001634394">
    <property type="component" value="Unassembled WGS sequence"/>
</dbReference>
<evidence type="ECO:0000256" key="8">
    <source>
        <dbReference type="ARBA" id="ARBA00022989"/>
    </source>
</evidence>
<sequence length="261" mass="30888">MEPTIFLWGKDLPNFYNWTMSYRNDCTIHMPYGKFFKLSMEERQARTKNVFDSFKKKTQMAAALISNCYDQAYRYKIIGELRRYGVDISVYGKCGSGEICFSDQDKKYQCMEDFLKTFKFYFALENSHCRDYITEKFWMVFSRDQIPVVAWRQHLKNYAPPGSFINLFDFPSFKEAADYLLEVANNESLYNSFFKWKYEYKVGGDLCNFCKICKTLHTPLPAQVYSDFDGWVKDDTCKKTSIKTLISSYIHRKLYDIGLVS</sequence>
<evidence type="ECO:0000259" key="13">
    <source>
        <dbReference type="Pfam" id="PF00852"/>
    </source>
</evidence>
<keyword evidence="7" id="KW-0735">Signal-anchor</keyword>
<evidence type="ECO:0000256" key="9">
    <source>
        <dbReference type="ARBA" id="ARBA00023034"/>
    </source>
</evidence>
<proteinExistence type="inferred from homology"/>
<dbReference type="EMBL" id="JBJQND010000005">
    <property type="protein sequence ID" value="KAL3875722.1"/>
    <property type="molecule type" value="Genomic_DNA"/>
</dbReference>
<evidence type="ECO:0000256" key="5">
    <source>
        <dbReference type="ARBA" id="ARBA00022679"/>
    </source>
</evidence>
<accession>A0ABD3WSJ4</accession>
<name>A0ABD3WSJ4_SINWO</name>
<keyword evidence="9 12" id="KW-0333">Golgi apparatus</keyword>
<protein>
    <recommendedName>
        <fullName evidence="12">Fucosyltransferase</fullName>
        <ecNumber evidence="12">2.4.1.-</ecNumber>
    </recommendedName>
</protein>
<dbReference type="AlphaFoldDB" id="A0ABD3WSJ4"/>
<evidence type="ECO:0000256" key="4">
    <source>
        <dbReference type="ARBA" id="ARBA00022676"/>
    </source>
</evidence>
<dbReference type="SUPFAM" id="SSF53756">
    <property type="entry name" value="UDP-Glycosyltransferase/glycogen phosphorylase"/>
    <property type="match status" value="1"/>
</dbReference>
<dbReference type="FunFam" id="3.40.50.11660:FF:000002">
    <property type="entry name" value="Alpha-(1,3)-fucosyltransferase"/>
    <property type="match status" value="1"/>
</dbReference>
<dbReference type="InterPro" id="IPR055270">
    <property type="entry name" value="Glyco_tran_10_C"/>
</dbReference>
<keyword evidence="6 12" id="KW-0812">Transmembrane</keyword>
<keyword evidence="15" id="KW-1185">Reference proteome</keyword>
<evidence type="ECO:0000256" key="7">
    <source>
        <dbReference type="ARBA" id="ARBA00022968"/>
    </source>
</evidence>
<dbReference type="GO" id="GO:0032580">
    <property type="term" value="C:Golgi cisterna membrane"/>
    <property type="evidence" value="ECO:0007669"/>
    <property type="project" value="UniProtKB-SubCell"/>
</dbReference>
<evidence type="ECO:0000256" key="6">
    <source>
        <dbReference type="ARBA" id="ARBA00022692"/>
    </source>
</evidence>
<dbReference type="Gene3D" id="3.40.50.11660">
    <property type="entry name" value="Glycosyl transferase family 10, C-terminal domain"/>
    <property type="match status" value="1"/>
</dbReference>
<feature type="domain" description="Fucosyltransferase C-terminal" evidence="13">
    <location>
        <begin position="55"/>
        <end position="231"/>
    </location>
</feature>
<organism evidence="14 15">
    <name type="scientific">Sinanodonta woodiana</name>
    <name type="common">Chinese pond mussel</name>
    <name type="synonym">Anodonta woodiana</name>
    <dbReference type="NCBI Taxonomy" id="1069815"/>
    <lineage>
        <taxon>Eukaryota</taxon>
        <taxon>Metazoa</taxon>
        <taxon>Spiralia</taxon>
        <taxon>Lophotrochozoa</taxon>
        <taxon>Mollusca</taxon>
        <taxon>Bivalvia</taxon>
        <taxon>Autobranchia</taxon>
        <taxon>Heteroconchia</taxon>
        <taxon>Palaeoheterodonta</taxon>
        <taxon>Unionida</taxon>
        <taxon>Unionoidea</taxon>
        <taxon>Unionidae</taxon>
        <taxon>Unioninae</taxon>
        <taxon>Sinanodonta</taxon>
    </lineage>
</organism>
<dbReference type="EC" id="2.4.1.-" evidence="12"/>
<dbReference type="GO" id="GO:0000139">
    <property type="term" value="C:Golgi membrane"/>
    <property type="evidence" value="ECO:0007669"/>
    <property type="project" value="UniProtKB-SubCell"/>
</dbReference>
<keyword evidence="11" id="KW-0325">Glycoprotein</keyword>
<evidence type="ECO:0000313" key="14">
    <source>
        <dbReference type="EMBL" id="KAL3875722.1"/>
    </source>
</evidence>
<evidence type="ECO:0000256" key="3">
    <source>
        <dbReference type="ARBA" id="ARBA00008919"/>
    </source>
</evidence>
<dbReference type="PANTHER" id="PTHR48438:SF1">
    <property type="entry name" value="ALPHA-(1,3)-FUCOSYLTRANSFERASE C-RELATED"/>
    <property type="match status" value="1"/>
</dbReference>
<dbReference type="Pfam" id="PF00852">
    <property type="entry name" value="Glyco_transf_10"/>
    <property type="match status" value="1"/>
</dbReference>
<dbReference type="InterPro" id="IPR038577">
    <property type="entry name" value="GT10-like_C_sf"/>
</dbReference>
<comment type="similarity">
    <text evidence="3 12">Belongs to the glycosyltransferase 10 family.</text>
</comment>
<comment type="pathway">
    <text evidence="2">Protein modification; protein glycosylation.</text>
</comment>
<dbReference type="PANTHER" id="PTHR48438">
    <property type="entry name" value="ALPHA-(1,3)-FUCOSYLTRANSFERASE C-RELATED"/>
    <property type="match status" value="1"/>
</dbReference>
<comment type="caution">
    <text evidence="14">The sequence shown here is derived from an EMBL/GenBank/DDBJ whole genome shotgun (WGS) entry which is preliminary data.</text>
</comment>
<evidence type="ECO:0000256" key="12">
    <source>
        <dbReference type="RuleBase" id="RU003832"/>
    </source>
</evidence>
<keyword evidence="5 12" id="KW-0808">Transferase</keyword>
<evidence type="ECO:0000256" key="10">
    <source>
        <dbReference type="ARBA" id="ARBA00023136"/>
    </source>
</evidence>
<reference evidence="14 15" key="1">
    <citation type="submission" date="2024-11" db="EMBL/GenBank/DDBJ databases">
        <title>Chromosome-level genome assembly of the freshwater bivalve Anodonta woodiana.</title>
        <authorList>
            <person name="Chen X."/>
        </authorList>
    </citation>
    <scope>NUCLEOTIDE SEQUENCE [LARGE SCALE GENOMIC DNA]</scope>
    <source>
        <strain evidence="14">MN2024</strain>
        <tissue evidence="14">Gills</tissue>
    </source>
</reference>
<gene>
    <name evidence="14" type="ORF">ACJMK2_033647</name>
</gene>
<comment type="subcellular location">
    <subcellularLocation>
        <location evidence="1">Golgi apparatus membrane</location>
        <topology evidence="1">Single-pass type II membrane protein</topology>
    </subcellularLocation>
    <subcellularLocation>
        <location evidence="12">Golgi apparatus</location>
        <location evidence="12">Golgi stack membrane</location>
        <topology evidence="12">Single-pass type II membrane protein</topology>
    </subcellularLocation>
</comment>
<evidence type="ECO:0000313" key="15">
    <source>
        <dbReference type="Proteomes" id="UP001634394"/>
    </source>
</evidence>